<evidence type="ECO:0000256" key="3">
    <source>
        <dbReference type="ARBA" id="ARBA00022676"/>
    </source>
</evidence>
<evidence type="ECO:0000259" key="5">
    <source>
        <dbReference type="Pfam" id="PF03407"/>
    </source>
</evidence>
<dbReference type="InterPro" id="IPR005069">
    <property type="entry name" value="Nucl-diP-sugar_transferase"/>
</dbReference>
<dbReference type="Gene3D" id="3.90.550.10">
    <property type="entry name" value="Spore Coat Polysaccharide Biosynthesis Protein SpsA, Chain A"/>
    <property type="match status" value="1"/>
</dbReference>
<keyword evidence="7" id="KW-1185">Reference proteome</keyword>
<dbReference type="InterPro" id="IPR029044">
    <property type="entry name" value="Nucleotide-diphossugar_trans"/>
</dbReference>
<accession>A0AA40K1M4</accession>
<name>A0AA40K1M4_9PEZI</name>
<evidence type="ECO:0000256" key="4">
    <source>
        <dbReference type="ARBA" id="ARBA00022679"/>
    </source>
</evidence>
<dbReference type="GO" id="GO:0016757">
    <property type="term" value="F:glycosyltransferase activity"/>
    <property type="evidence" value="ECO:0007669"/>
    <property type="project" value="UniProtKB-KW"/>
</dbReference>
<comment type="caution">
    <text evidence="6">The sequence shown here is derived from an EMBL/GenBank/DDBJ whole genome shotgun (WGS) entry which is preliminary data.</text>
</comment>
<evidence type="ECO:0000256" key="1">
    <source>
        <dbReference type="ARBA" id="ARBA00005664"/>
    </source>
</evidence>
<evidence type="ECO:0000256" key="2">
    <source>
        <dbReference type="ARBA" id="ARBA00007033"/>
    </source>
</evidence>
<dbReference type="GO" id="GO:0000139">
    <property type="term" value="C:Golgi membrane"/>
    <property type="evidence" value="ECO:0007669"/>
    <property type="project" value="TreeGrafter"/>
</dbReference>
<protein>
    <recommendedName>
        <fullName evidence="5">Nucleotide-diphospho-sugar transferase domain-containing protein</fullName>
    </recommendedName>
</protein>
<feature type="domain" description="Nucleotide-diphospho-sugar transferase" evidence="5">
    <location>
        <begin position="182"/>
        <end position="305"/>
    </location>
</feature>
<dbReference type="Proteomes" id="UP001172155">
    <property type="component" value="Unassembled WGS sequence"/>
</dbReference>
<keyword evidence="3" id="KW-0328">Glycosyltransferase</keyword>
<gene>
    <name evidence="6" type="ORF">B0T18DRAFT_329695</name>
</gene>
<comment type="similarity">
    <text evidence="1">Belongs to the glycosyltransferase 34 family.</text>
</comment>
<dbReference type="GO" id="GO:0006487">
    <property type="term" value="P:protein N-linked glycosylation"/>
    <property type="evidence" value="ECO:0007669"/>
    <property type="project" value="TreeGrafter"/>
</dbReference>
<dbReference type="Pfam" id="PF03407">
    <property type="entry name" value="Nucleotid_trans"/>
    <property type="match status" value="1"/>
</dbReference>
<reference evidence="6" key="1">
    <citation type="submission" date="2023-06" db="EMBL/GenBank/DDBJ databases">
        <title>Genome-scale phylogeny and comparative genomics of the fungal order Sordariales.</title>
        <authorList>
            <consortium name="Lawrence Berkeley National Laboratory"/>
            <person name="Hensen N."/>
            <person name="Bonometti L."/>
            <person name="Westerberg I."/>
            <person name="Brannstrom I.O."/>
            <person name="Guillou S."/>
            <person name="Cros-Aarteil S."/>
            <person name="Calhoun S."/>
            <person name="Haridas S."/>
            <person name="Kuo A."/>
            <person name="Mondo S."/>
            <person name="Pangilinan J."/>
            <person name="Riley R."/>
            <person name="LaButti K."/>
            <person name="Andreopoulos B."/>
            <person name="Lipzen A."/>
            <person name="Chen C."/>
            <person name="Yanf M."/>
            <person name="Daum C."/>
            <person name="Ng V."/>
            <person name="Clum A."/>
            <person name="Steindorff A."/>
            <person name="Ohm R."/>
            <person name="Martin F."/>
            <person name="Silar P."/>
            <person name="Natvig D."/>
            <person name="Lalanne C."/>
            <person name="Gautier V."/>
            <person name="Ament-velasquez S.L."/>
            <person name="Kruys A."/>
            <person name="Hutchinson M.I."/>
            <person name="Powell A.J."/>
            <person name="Barry K."/>
            <person name="Miller A.N."/>
            <person name="Grigoriev I.V."/>
            <person name="Debuchy R."/>
            <person name="Gladieux P."/>
            <person name="Thoren M.H."/>
            <person name="Johannesson H."/>
        </authorList>
    </citation>
    <scope>NUCLEOTIDE SEQUENCE</scope>
    <source>
        <strain evidence="6">SMH3187-1</strain>
    </source>
</reference>
<dbReference type="EMBL" id="JAUKUD010000005">
    <property type="protein sequence ID" value="KAK0742603.1"/>
    <property type="molecule type" value="Genomic_DNA"/>
</dbReference>
<dbReference type="AlphaFoldDB" id="A0AA40K1M4"/>
<organism evidence="6 7">
    <name type="scientific">Schizothecium vesticola</name>
    <dbReference type="NCBI Taxonomy" id="314040"/>
    <lineage>
        <taxon>Eukaryota</taxon>
        <taxon>Fungi</taxon>
        <taxon>Dikarya</taxon>
        <taxon>Ascomycota</taxon>
        <taxon>Pezizomycotina</taxon>
        <taxon>Sordariomycetes</taxon>
        <taxon>Sordariomycetidae</taxon>
        <taxon>Sordariales</taxon>
        <taxon>Schizotheciaceae</taxon>
        <taxon>Schizothecium</taxon>
    </lineage>
</organism>
<dbReference type="InterPro" id="IPR008630">
    <property type="entry name" value="Glyco_trans_34"/>
</dbReference>
<comment type="similarity">
    <text evidence="2">Belongs to the glycosyltransferase 77 family.</text>
</comment>
<dbReference type="PANTHER" id="PTHR31306:SF3">
    <property type="entry name" value="NUCLEOTIDE-DIPHOSPHO-SUGAR TRANSFERASE DOMAIN-CONTAINING PROTEIN"/>
    <property type="match status" value="1"/>
</dbReference>
<evidence type="ECO:0000313" key="7">
    <source>
        <dbReference type="Proteomes" id="UP001172155"/>
    </source>
</evidence>
<proteinExistence type="inferred from homology"/>
<keyword evidence="4" id="KW-0808">Transferase</keyword>
<sequence>MTAFPSVPQSWRRLVLLVPAVLLSLLFAATIFDAPLPKPRLPKVVFSDNTPARPLGPIRAQCKPNETNRLDDVPGLIQAMWASIVLPITAPSFTTLDGTEKKLPPAHELIHTEALGKRVCILDVDTRPLNSTGDIFSPDPLLYHKMEPRSAGFLSHYLYASIHGYAYRFVRAPQYADRAPHWSKVIFTQELLKSFDIVVMLDYDAMFPSPEVPLEWLLNYWRVGRDVLVAMAEDPDAEHNLDLRRRVNVNSGFIVAQASDNTQRLFADWAECPEETRYKGCARWKREMFHEQAAFSSYVRYDFLDGLSVDTEARYIHVLPCLEANGIPEVSHVGCAGQLVRHYWGEKQLTTRELTNSVMGMMAPLLAKAAYTDPGVVMDFRDKFLVGDRILDEEPAERLDVGSDVD</sequence>
<evidence type="ECO:0000313" key="6">
    <source>
        <dbReference type="EMBL" id="KAK0742603.1"/>
    </source>
</evidence>
<dbReference type="PANTHER" id="PTHR31306">
    <property type="entry name" value="ALPHA-1,6-MANNOSYLTRANSFERASE MNN11-RELATED"/>
    <property type="match status" value="1"/>
</dbReference>